<evidence type="ECO:0000313" key="2">
    <source>
        <dbReference type="Proteomes" id="UP000006319"/>
    </source>
</evidence>
<proteinExistence type="predicted"/>
<dbReference type="OMA" id="LEMCPKY"/>
<dbReference type="Pfam" id="PF05795">
    <property type="entry name" value="Plasmodium_Vir"/>
    <property type="match status" value="1"/>
</dbReference>
<evidence type="ECO:0000313" key="1">
    <source>
        <dbReference type="EMBL" id="GAB69490.1"/>
    </source>
</evidence>
<dbReference type="KEGG" id="pcy:PCYB_002390"/>
<dbReference type="EMBL" id="DF157219">
    <property type="protein sequence ID" value="GAB69490.1"/>
    <property type="molecule type" value="Genomic_DNA"/>
</dbReference>
<keyword evidence="2" id="KW-1185">Reference proteome</keyword>
<dbReference type="RefSeq" id="XP_004227708.1">
    <property type="nucleotide sequence ID" value="XM_004227660.1"/>
</dbReference>
<dbReference type="Proteomes" id="UP000006319">
    <property type="component" value="Unassembled WGS sequence"/>
</dbReference>
<dbReference type="InterPro" id="IPR008780">
    <property type="entry name" value="Plasmodium_Vir"/>
</dbReference>
<protein>
    <submittedName>
        <fullName evidence="1">CYIR protein</fullName>
    </submittedName>
</protein>
<accession>K6V2L8</accession>
<dbReference type="AlphaFoldDB" id="K6V2L8"/>
<dbReference type="GeneID" id="14696031"/>
<organism evidence="1 2">
    <name type="scientific">Plasmodium cynomolgi (strain B)</name>
    <dbReference type="NCBI Taxonomy" id="1120755"/>
    <lineage>
        <taxon>Eukaryota</taxon>
        <taxon>Sar</taxon>
        <taxon>Alveolata</taxon>
        <taxon>Apicomplexa</taxon>
        <taxon>Aconoidasida</taxon>
        <taxon>Haemosporida</taxon>
        <taxon>Plasmodiidae</taxon>
        <taxon>Plasmodium</taxon>
        <taxon>Plasmodium (Plasmodium)</taxon>
    </lineage>
</organism>
<sequence length="233" mass="27634">MDEHTSDEVTCTKYCEEVISLDDTNEAVILLCAKIVKNLKELPSILKSVTSQDDLCSYLRYWSYEKIIDIFNKYPPKYNNYSVLNKLNYVLFTVNNDLKADKWCSYNFDGIFSKWEKEKELHDYFKNFEKINDNIDKKTSNCNTYLEYLKHISELYMKDLKYCCAYYTNPDPGYLEMCPKYFKCEKKYFPHSLISKLNCKNEKIDTNVDEIFKGLFVDLGVVTIIIKNDVLFE</sequence>
<name>K6V2L8_PLACD</name>
<dbReference type="VEuPathDB" id="PlasmoDB:PCYB_002390"/>
<reference evidence="1 2" key="1">
    <citation type="journal article" date="2012" name="Nat. Genet.">
        <title>Plasmodium cynomolgi genome sequences provide insight into Plasmodium vivax and the monkey malaria clade.</title>
        <authorList>
            <person name="Tachibana S."/>
            <person name="Sullivan S.A."/>
            <person name="Kawai S."/>
            <person name="Nakamura S."/>
            <person name="Kim H.R."/>
            <person name="Goto N."/>
            <person name="Arisue N."/>
            <person name="Palacpac N.M.Q."/>
            <person name="Honma H."/>
            <person name="Yagi M."/>
            <person name="Tougan T."/>
            <person name="Katakai Y."/>
            <person name="Kaneko O."/>
            <person name="Mita T."/>
            <person name="Kita K."/>
            <person name="Yasutomi Y."/>
            <person name="Sutton P.L."/>
            <person name="Shakhbatyan R."/>
            <person name="Horii T."/>
            <person name="Yasunaga T."/>
            <person name="Barnwell J.W."/>
            <person name="Escalante A.A."/>
            <person name="Carlton J.M."/>
            <person name="Tanabe K."/>
        </authorList>
    </citation>
    <scope>NUCLEOTIDE SEQUENCE [LARGE SCALE GENOMIC DNA]</scope>
    <source>
        <strain evidence="1 2">B</strain>
    </source>
</reference>
<gene>
    <name evidence="1" type="ORF">PCYB_002390</name>
</gene>
<dbReference type="OrthoDB" id="387669at2759"/>
<dbReference type="PhylomeDB" id="K6V2L8"/>